<dbReference type="SUPFAM" id="SSF88659">
    <property type="entry name" value="Sigma3 and sigma4 domains of RNA polymerase sigma factors"/>
    <property type="match status" value="1"/>
</dbReference>
<sequence>MKTNDTQTQDVPRIYDKPSRTWNVVSKEVYRYFVNSNRTVRKKMQDQGQCVCTRQKWWLCDSDCLSCEFHRAGNCLSLNYEYQGIDGETPTLLDTLSTESSTATIDQAIDSILLQELFQRLDELLPGGHDIIIAQESGISDTAIAKQLGIPRTTLLSRLEKARKTLRQEFPDLL</sequence>
<dbReference type="InterPro" id="IPR013324">
    <property type="entry name" value="RNA_pol_sigma_r3/r4-like"/>
</dbReference>
<gene>
    <name evidence="1" type="ORF">EDC37_11455</name>
</gene>
<keyword evidence="2" id="KW-1185">Reference proteome</keyword>
<dbReference type="Proteomes" id="UP000295188">
    <property type="component" value="Unassembled WGS sequence"/>
</dbReference>
<dbReference type="EMBL" id="SMAA01000014">
    <property type="protein sequence ID" value="TCS77654.1"/>
    <property type="molecule type" value="Genomic_DNA"/>
</dbReference>
<protein>
    <submittedName>
        <fullName evidence="1">Uncharacterized protein</fullName>
    </submittedName>
</protein>
<evidence type="ECO:0000313" key="2">
    <source>
        <dbReference type="Proteomes" id="UP000295188"/>
    </source>
</evidence>
<organism evidence="1 2">
    <name type="scientific">Pectinatus cerevisiiphilus</name>
    <dbReference type="NCBI Taxonomy" id="86956"/>
    <lineage>
        <taxon>Bacteria</taxon>
        <taxon>Bacillati</taxon>
        <taxon>Bacillota</taxon>
        <taxon>Negativicutes</taxon>
        <taxon>Selenomonadales</taxon>
        <taxon>Selenomonadaceae</taxon>
        <taxon>Pectinatus</taxon>
    </lineage>
</organism>
<proteinExistence type="predicted"/>
<dbReference type="RefSeq" id="WP_132550702.1">
    <property type="nucleotide sequence ID" value="NZ_SMAA01000014.1"/>
</dbReference>
<comment type="caution">
    <text evidence="1">The sequence shown here is derived from an EMBL/GenBank/DDBJ whole genome shotgun (WGS) entry which is preliminary data.</text>
</comment>
<dbReference type="InterPro" id="IPR036388">
    <property type="entry name" value="WH-like_DNA-bd_sf"/>
</dbReference>
<reference evidence="1 2" key="1">
    <citation type="submission" date="2019-03" db="EMBL/GenBank/DDBJ databases">
        <title>Genomic Encyclopedia of Type Strains, Phase IV (KMG-IV): sequencing the most valuable type-strain genomes for metagenomic binning, comparative biology and taxonomic classification.</title>
        <authorList>
            <person name="Goeker M."/>
        </authorList>
    </citation>
    <scope>NUCLEOTIDE SEQUENCE [LARGE SCALE GENOMIC DNA]</scope>
    <source>
        <strain evidence="1 2">DSM 20467</strain>
    </source>
</reference>
<dbReference type="AlphaFoldDB" id="A0A4R3K4F2"/>
<dbReference type="Gene3D" id="1.10.10.10">
    <property type="entry name" value="Winged helix-like DNA-binding domain superfamily/Winged helix DNA-binding domain"/>
    <property type="match status" value="1"/>
</dbReference>
<name>A0A4R3K4F2_9FIRM</name>
<dbReference type="OrthoDB" id="5244814at2"/>
<evidence type="ECO:0000313" key="1">
    <source>
        <dbReference type="EMBL" id="TCS77654.1"/>
    </source>
</evidence>
<accession>A0A4R3K4F2</accession>